<proteinExistence type="predicted"/>
<protein>
    <submittedName>
        <fullName evidence="1">Uncharacterized protein</fullName>
    </submittedName>
</protein>
<reference evidence="1 2" key="1">
    <citation type="journal article" date="2015" name="BMC Genomics">
        <title>Genome mining reveals unlocked bioactive potential of marine Gram-negative bacteria.</title>
        <authorList>
            <person name="Machado H."/>
            <person name="Sonnenschein E.C."/>
            <person name="Melchiorsen J."/>
            <person name="Gram L."/>
        </authorList>
    </citation>
    <scope>NUCLEOTIDE SEQUENCE [LARGE SCALE GENOMIC DNA]</scope>
    <source>
        <strain evidence="1 2">S4054</strain>
    </source>
</reference>
<dbReference type="RefSeq" id="WP_046355449.1">
    <property type="nucleotide sequence ID" value="NZ_AUXW01000138.1"/>
</dbReference>
<dbReference type="Proteomes" id="UP000033434">
    <property type="component" value="Unassembled WGS sequence"/>
</dbReference>
<dbReference type="PATRIC" id="fig|1129367.4.peg.1731"/>
<gene>
    <name evidence="1" type="ORF">N479_09765</name>
</gene>
<accession>A0A0F6AED7</accession>
<organism evidence="1 2">
    <name type="scientific">Pseudoalteromonas luteoviolacea S4054</name>
    <dbReference type="NCBI Taxonomy" id="1129367"/>
    <lineage>
        <taxon>Bacteria</taxon>
        <taxon>Pseudomonadati</taxon>
        <taxon>Pseudomonadota</taxon>
        <taxon>Gammaproteobacteria</taxon>
        <taxon>Alteromonadales</taxon>
        <taxon>Pseudoalteromonadaceae</taxon>
        <taxon>Pseudoalteromonas</taxon>
    </lineage>
</organism>
<dbReference type="EMBL" id="AUXW01000138">
    <property type="protein sequence ID" value="KKE84176.1"/>
    <property type="molecule type" value="Genomic_DNA"/>
</dbReference>
<comment type="caution">
    <text evidence="1">The sequence shown here is derived from an EMBL/GenBank/DDBJ whole genome shotgun (WGS) entry which is preliminary data.</text>
</comment>
<dbReference type="AlphaFoldDB" id="A0A0F6AED7"/>
<name>A0A0F6AED7_9GAMM</name>
<evidence type="ECO:0000313" key="1">
    <source>
        <dbReference type="EMBL" id="KKE84176.1"/>
    </source>
</evidence>
<evidence type="ECO:0000313" key="2">
    <source>
        <dbReference type="Proteomes" id="UP000033434"/>
    </source>
</evidence>
<sequence>MDEPKRIKKLRARLIKELPFFPNDRVTRDELENQSLENILLHYLHWKTRIVPQRERKVQISPHVTGDKRWSTLKGSINAFLEKVRNGEDLYPFHSLRAHKYGYTPAQRIRNGDAAIWEDKDLLLNSQGFHHFHLNMNIQSTGLSERTDDVLFAFVSRAKFHAIGIFNHDVFEPDDGSGHITPERKRMLQIHDQYMSQRLPPGTAYITNPISMSGHPSHLVRLSIFYADKVCEIDTKLDDRLYINSLYKNAKIPPQKAYNFEWDIHGLDLVAYDKKADTRFVIVQGFL</sequence>